<evidence type="ECO:0000256" key="9">
    <source>
        <dbReference type="ARBA" id="ARBA00032785"/>
    </source>
</evidence>
<dbReference type="GO" id="GO:0031012">
    <property type="term" value="C:extracellular matrix"/>
    <property type="evidence" value="ECO:0007669"/>
    <property type="project" value="TreeGrafter"/>
</dbReference>
<dbReference type="GO" id="GO:0006954">
    <property type="term" value="P:inflammatory response"/>
    <property type="evidence" value="ECO:0007669"/>
    <property type="project" value="UniProtKB-KW"/>
</dbReference>
<keyword evidence="5 10" id="KW-0732">Signal</keyword>
<evidence type="ECO:0000313" key="12">
    <source>
        <dbReference type="RefSeq" id="XP_030051926.1"/>
    </source>
</evidence>
<reference evidence="12" key="1">
    <citation type="submission" date="2025-08" db="UniProtKB">
        <authorList>
            <consortium name="RefSeq"/>
        </authorList>
    </citation>
    <scope>IDENTIFICATION</scope>
</reference>
<evidence type="ECO:0000256" key="4">
    <source>
        <dbReference type="ARBA" id="ARBA00022525"/>
    </source>
</evidence>
<dbReference type="PANTHER" id="PTHR15106">
    <property type="entry name" value="RETINOIC ACID RECEPTOR RESPONDER PROTEIN 2"/>
    <property type="match status" value="1"/>
</dbReference>
<dbReference type="GO" id="GO:0030154">
    <property type="term" value="P:cell differentiation"/>
    <property type="evidence" value="ECO:0007669"/>
    <property type="project" value="UniProtKB-KW"/>
</dbReference>
<keyword evidence="4" id="KW-0964">Secreted</keyword>
<dbReference type="OrthoDB" id="9894305at2759"/>
<evidence type="ECO:0000256" key="6">
    <source>
        <dbReference type="ARBA" id="ARBA00022782"/>
    </source>
</evidence>
<comment type="subcellular location">
    <subcellularLocation>
        <location evidence="1">Secreted</location>
    </subcellularLocation>
</comment>
<feature type="signal peptide" evidence="10">
    <location>
        <begin position="1"/>
        <end position="16"/>
    </location>
</feature>
<keyword evidence="6" id="KW-0221">Differentiation</keyword>
<keyword evidence="3" id="KW-0145">Chemotaxis</keyword>
<keyword evidence="11" id="KW-1185">Reference proteome</keyword>
<dbReference type="KEGG" id="muo:115465530"/>
<dbReference type="InterPro" id="IPR046350">
    <property type="entry name" value="Cystatin_sf"/>
</dbReference>
<dbReference type="GO" id="GO:0050994">
    <property type="term" value="P:regulation of lipid catabolic process"/>
    <property type="evidence" value="ECO:0007669"/>
    <property type="project" value="InterPro"/>
</dbReference>
<evidence type="ECO:0000256" key="8">
    <source>
        <dbReference type="ARBA" id="ARBA00023198"/>
    </source>
</evidence>
<evidence type="ECO:0000256" key="7">
    <source>
        <dbReference type="ARBA" id="ARBA00023157"/>
    </source>
</evidence>
<dbReference type="GO" id="GO:0005102">
    <property type="term" value="F:signaling receptor binding"/>
    <property type="evidence" value="ECO:0007669"/>
    <property type="project" value="InterPro"/>
</dbReference>
<dbReference type="SUPFAM" id="SSF54403">
    <property type="entry name" value="Cystatin/monellin"/>
    <property type="match status" value="1"/>
</dbReference>
<dbReference type="PANTHER" id="PTHR15106:SF2">
    <property type="entry name" value="RETINOIC ACID RECEPTOR RESPONDER PROTEIN 2"/>
    <property type="match status" value="1"/>
</dbReference>
<protein>
    <recommendedName>
        <fullName evidence="2">Retinoic acid receptor responder protein 2</fullName>
    </recommendedName>
    <alternativeName>
        <fullName evidence="9">Chemerin</fullName>
    </alternativeName>
</protein>
<dbReference type="Pfam" id="PF00666">
    <property type="entry name" value="Cathelicidins"/>
    <property type="match status" value="1"/>
</dbReference>
<dbReference type="GO" id="GO:0045087">
    <property type="term" value="P:innate immune response"/>
    <property type="evidence" value="ECO:0007669"/>
    <property type="project" value="TreeGrafter"/>
</dbReference>
<proteinExistence type="predicted"/>
<dbReference type="GO" id="GO:0006935">
    <property type="term" value="P:chemotaxis"/>
    <property type="evidence" value="ECO:0007669"/>
    <property type="project" value="UniProtKB-KW"/>
</dbReference>
<dbReference type="Proteomes" id="UP000515156">
    <property type="component" value="Chromosome 1"/>
</dbReference>
<evidence type="ECO:0000256" key="3">
    <source>
        <dbReference type="ARBA" id="ARBA00022500"/>
    </source>
</evidence>
<dbReference type="RefSeq" id="XP_030051926.1">
    <property type="nucleotide sequence ID" value="XM_030196066.1"/>
</dbReference>
<accession>A0A6P7XFF3</accession>
<sequence>MLKALFLAVCLTWVTSYVPGTATQIELHGIHELKDKTVALAVANFNQRSSIHAYKELDTLNTTATATVTGTFVKVTFTIKETNCNKLGYQPDRCQHKGNGRVFYCVACFAYRAMEEESAAEFTDCVPRHPPTKGRANQQQQRCETVKRAIPDRYRPGEISIMAGLPSLDHNKGILREDVLNAS</sequence>
<evidence type="ECO:0000256" key="2">
    <source>
        <dbReference type="ARBA" id="ARBA00018808"/>
    </source>
</evidence>
<gene>
    <name evidence="12" type="primary">LOC115465530</name>
</gene>
<dbReference type="Gene3D" id="3.10.450.10">
    <property type="match status" value="1"/>
</dbReference>
<dbReference type="GO" id="GO:0005615">
    <property type="term" value="C:extracellular space"/>
    <property type="evidence" value="ECO:0007669"/>
    <property type="project" value="TreeGrafter"/>
</dbReference>
<dbReference type="GeneID" id="115465530"/>
<organism evidence="11 12">
    <name type="scientific">Microcaecilia unicolor</name>
    <dbReference type="NCBI Taxonomy" id="1415580"/>
    <lineage>
        <taxon>Eukaryota</taxon>
        <taxon>Metazoa</taxon>
        <taxon>Chordata</taxon>
        <taxon>Craniata</taxon>
        <taxon>Vertebrata</taxon>
        <taxon>Euteleostomi</taxon>
        <taxon>Amphibia</taxon>
        <taxon>Gymnophiona</taxon>
        <taxon>Siphonopidae</taxon>
        <taxon>Microcaecilia</taxon>
    </lineage>
</organism>
<dbReference type="GO" id="GO:0050921">
    <property type="term" value="P:positive regulation of chemotaxis"/>
    <property type="evidence" value="ECO:0007669"/>
    <property type="project" value="TreeGrafter"/>
</dbReference>
<evidence type="ECO:0000256" key="10">
    <source>
        <dbReference type="SAM" id="SignalP"/>
    </source>
</evidence>
<dbReference type="InterPro" id="IPR029562">
    <property type="entry name" value="Chemerin"/>
</dbReference>
<evidence type="ECO:0000256" key="5">
    <source>
        <dbReference type="ARBA" id="ARBA00022729"/>
    </source>
</evidence>
<keyword evidence="7" id="KW-1015">Disulfide bond</keyword>
<dbReference type="AlphaFoldDB" id="A0A6P7XFF3"/>
<evidence type="ECO:0000256" key="1">
    <source>
        <dbReference type="ARBA" id="ARBA00004613"/>
    </source>
</evidence>
<name>A0A6P7XFF3_9AMPH</name>
<evidence type="ECO:0000313" key="11">
    <source>
        <dbReference type="Proteomes" id="UP000515156"/>
    </source>
</evidence>
<feature type="chain" id="PRO_5028145721" description="Retinoic acid receptor responder protein 2" evidence="10">
    <location>
        <begin position="17"/>
        <end position="183"/>
    </location>
</feature>
<keyword evidence="8" id="KW-0395">Inflammatory response</keyword>
<dbReference type="InParanoid" id="A0A6P7XFF3"/>